<feature type="signal peptide" evidence="2">
    <location>
        <begin position="1"/>
        <end position="19"/>
    </location>
</feature>
<dbReference type="RefSeq" id="WP_173198386.1">
    <property type="nucleotide sequence ID" value="NZ_JABFCX010000002.1"/>
</dbReference>
<dbReference type="EMBL" id="JABFCX010000002">
    <property type="protein sequence ID" value="NNU16292.1"/>
    <property type="molecule type" value="Genomic_DNA"/>
</dbReference>
<organism evidence="3 4">
    <name type="scientific">Parvularcula mediterranea</name>
    <dbReference type="NCBI Taxonomy" id="2732508"/>
    <lineage>
        <taxon>Bacteria</taxon>
        <taxon>Pseudomonadati</taxon>
        <taxon>Pseudomonadota</taxon>
        <taxon>Alphaproteobacteria</taxon>
        <taxon>Parvularculales</taxon>
        <taxon>Parvularculaceae</taxon>
        <taxon>Parvularcula</taxon>
    </lineage>
</organism>
<evidence type="ECO:0000313" key="4">
    <source>
        <dbReference type="Proteomes" id="UP000536835"/>
    </source>
</evidence>
<reference evidence="3 4" key="1">
    <citation type="submission" date="2020-05" db="EMBL/GenBank/DDBJ databases">
        <title>Parvularcula mediterraneae sp. nov., isolated from polypropylene straw from shallow seawater of the seashore of Laganas in Zakynthos island, Greece.</title>
        <authorList>
            <person name="Szabo I."/>
            <person name="Al-Omari J."/>
            <person name="Rado J."/>
            <person name="Szerdahelyi G.S."/>
        </authorList>
    </citation>
    <scope>NUCLEOTIDE SEQUENCE [LARGE SCALE GENOMIC DNA]</scope>
    <source>
        <strain evidence="3 4">ZS-1/3</strain>
    </source>
</reference>
<proteinExistence type="predicted"/>
<feature type="chain" id="PRO_5030783423" description="VPLPA-CTERM sorting domain-containing protein" evidence="2">
    <location>
        <begin position="20"/>
        <end position="230"/>
    </location>
</feature>
<keyword evidence="1" id="KW-0472">Membrane</keyword>
<name>A0A7Y3RLH3_9PROT</name>
<evidence type="ECO:0000256" key="1">
    <source>
        <dbReference type="SAM" id="Phobius"/>
    </source>
</evidence>
<keyword evidence="1" id="KW-1133">Transmembrane helix</keyword>
<accession>A0A7Y3RLH3</accession>
<keyword evidence="4" id="KW-1185">Reference proteome</keyword>
<dbReference type="Proteomes" id="UP000536835">
    <property type="component" value="Unassembled WGS sequence"/>
</dbReference>
<feature type="transmembrane region" description="Helical" evidence="1">
    <location>
        <begin position="207"/>
        <end position="225"/>
    </location>
</feature>
<keyword evidence="2" id="KW-0732">Signal</keyword>
<evidence type="ECO:0000256" key="2">
    <source>
        <dbReference type="SAM" id="SignalP"/>
    </source>
</evidence>
<evidence type="ECO:0000313" key="3">
    <source>
        <dbReference type="EMBL" id="NNU16292.1"/>
    </source>
</evidence>
<keyword evidence="1" id="KW-0812">Transmembrane</keyword>
<dbReference type="AlphaFoldDB" id="A0A7Y3RLH3"/>
<sequence>MRTLAILAAATALTGAASAAPITSQSFFSGSSDVVIDFDSLAPNTDLSTQITGLVFSSEDEIGTLNTTDAADASGRFEDDMKVLNTVGGGGSPSSSPNYTSGGLFLGPANNGQNVADIRIDFTDAVAAVGMQIIDNDFSTGRLSAYAADGSLLETVIVPQVGEGGSAFWGIDATGLGSLIAYIIYDGPGNAAIDSTFFDDLSYRPGSAIPVPGALPLFAAGLLFLRRRKA</sequence>
<gene>
    <name evidence="3" type="ORF">HK107_08155</name>
</gene>
<protein>
    <recommendedName>
        <fullName evidence="5">VPLPA-CTERM sorting domain-containing protein</fullName>
    </recommendedName>
</protein>
<evidence type="ECO:0008006" key="5">
    <source>
        <dbReference type="Google" id="ProtNLM"/>
    </source>
</evidence>
<comment type="caution">
    <text evidence="3">The sequence shown here is derived from an EMBL/GenBank/DDBJ whole genome shotgun (WGS) entry which is preliminary data.</text>
</comment>